<proteinExistence type="predicted"/>
<sequence length="238" mass="27512">MSLVNQFYNLPDSSLLGRVHFIVVVKKLKGKTYLINTTDPNGAKFEYDWLCLNYMNNISDIILQSSKNTRVDKGLHVYPFNDILSKYGYSIISKPRCSVVYSTSPTTVNFESPLFQDPIHHVIYSKTNGPSNIPVIVSENFDIDFMKSKICELFPDINAEPTVTIECGAIFFKILLELKQYPDYLLFTELEGRDERDDYLVGEIDMELVGENYRLISESEKFEDEWGKWTFKVYSKNS</sequence>
<evidence type="ECO:0000313" key="2">
    <source>
        <dbReference type="Proteomes" id="UP000187209"/>
    </source>
</evidence>
<comment type="caution">
    <text evidence="1">The sequence shown here is derived from an EMBL/GenBank/DDBJ whole genome shotgun (WGS) entry which is preliminary data.</text>
</comment>
<evidence type="ECO:0000313" key="1">
    <source>
        <dbReference type="EMBL" id="OMJ92980.1"/>
    </source>
</evidence>
<protein>
    <submittedName>
        <fullName evidence="1">Uncharacterized protein</fullName>
    </submittedName>
</protein>
<name>A0A1R2CVH5_9CILI</name>
<reference evidence="1 2" key="1">
    <citation type="submission" date="2016-11" db="EMBL/GenBank/DDBJ databases">
        <title>The macronuclear genome of Stentor coeruleus: a giant cell with tiny introns.</title>
        <authorList>
            <person name="Slabodnick M."/>
            <person name="Ruby J.G."/>
            <person name="Reiff S.B."/>
            <person name="Swart E.C."/>
            <person name="Gosai S."/>
            <person name="Prabakaran S."/>
            <person name="Witkowska E."/>
            <person name="Larue G.E."/>
            <person name="Fisher S."/>
            <person name="Freeman R.M."/>
            <person name="Gunawardena J."/>
            <person name="Chu W."/>
            <person name="Stover N.A."/>
            <person name="Gregory B.D."/>
            <person name="Nowacki M."/>
            <person name="Derisi J."/>
            <person name="Roy S.W."/>
            <person name="Marshall W.F."/>
            <person name="Sood P."/>
        </authorList>
    </citation>
    <scope>NUCLEOTIDE SEQUENCE [LARGE SCALE GENOMIC DNA]</scope>
    <source>
        <strain evidence="1">WM001</strain>
    </source>
</reference>
<dbReference type="Proteomes" id="UP000187209">
    <property type="component" value="Unassembled WGS sequence"/>
</dbReference>
<dbReference type="EMBL" id="MPUH01000051">
    <property type="protein sequence ID" value="OMJ92980.1"/>
    <property type="molecule type" value="Genomic_DNA"/>
</dbReference>
<keyword evidence="2" id="KW-1185">Reference proteome</keyword>
<dbReference type="AlphaFoldDB" id="A0A1R2CVH5"/>
<gene>
    <name evidence="1" type="ORF">SteCoe_4203</name>
</gene>
<organism evidence="1 2">
    <name type="scientific">Stentor coeruleus</name>
    <dbReference type="NCBI Taxonomy" id="5963"/>
    <lineage>
        <taxon>Eukaryota</taxon>
        <taxon>Sar</taxon>
        <taxon>Alveolata</taxon>
        <taxon>Ciliophora</taxon>
        <taxon>Postciliodesmatophora</taxon>
        <taxon>Heterotrichea</taxon>
        <taxon>Heterotrichida</taxon>
        <taxon>Stentoridae</taxon>
        <taxon>Stentor</taxon>
    </lineage>
</organism>
<accession>A0A1R2CVH5</accession>